<feature type="domain" description="NYN" evidence="1">
    <location>
        <begin position="6"/>
        <end position="156"/>
    </location>
</feature>
<protein>
    <recommendedName>
        <fullName evidence="1">NYN domain-containing protein</fullName>
    </recommendedName>
</protein>
<dbReference type="InterPro" id="IPR021139">
    <property type="entry name" value="NYN"/>
</dbReference>
<dbReference type="GO" id="GO:0004540">
    <property type="term" value="F:RNA nuclease activity"/>
    <property type="evidence" value="ECO:0007669"/>
    <property type="project" value="InterPro"/>
</dbReference>
<dbReference type="PATRIC" id="fig|632772.20.peg.4191"/>
<dbReference type="Proteomes" id="UP000002212">
    <property type="component" value="Chromosome"/>
</dbReference>
<organism evidence="2 3">
    <name type="scientific">Rhodococcus opacus (strain B4)</name>
    <dbReference type="NCBI Taxonomy" id="632772"/>
    <lineage>
        <taxon>Bacteria</taxon>
        <taxon>Bacillati</taxon>
        <taxon>Actinomycetota</taxon>
        <taxon>Actinomycetes</taxon>
        <taxon>Mycobacteriales</taxon>
        <taxon>Nocardiaceae</taxon>
        <taxon>Rhodococcus</taxon>
    </lineage>
</organism>
<proteinExistence type="predicted"/>
<dbReference type="Gene3D" id="3.40.50.1010">
    <property type="entry name" value="5'-nuclease"/>
    <property type="match status" value="1"/>
</dbReference>
<name>C1B989_RHOOB</name>
<evidence type="ECO:0000313" key="3">
    <source>
        <dbReference type="Proteomes" id="UP000002212"/>
    </source>
</evidence>
<reference evidence="2 3" key="1">
    <citation type="submission" date="2009-03" db="EMBL/GenBank/DDBJ databases">
        <title>Comparison of the complete genome sequences of Rhodococcus erythropolis PR4 and Rhodococcus opacus B4.</title>
        <authorList>
            <person name="Takarada H."/>
            <person name="Sekine M."/>
            <person name="Hosoyama A."/>
            <person name="Yamada R."/>
            <person name="Fujisawa T."/>
            <person name="Omata S."/>
            <person name="Shimizu A."/>
            <person name="Tsukatani N."/>
            <person name="Tanikawa S."/>
            <person name="Fujita N."/>
            <person name="Harayama S."/>
        </authorList>
    </citation>
    <scope>NUCLEOTIDE SEQUENCE [LARGE SCALE GENOMIC DNA]</scope>
    <source>
        <strain evidence="2 3">B4</strain>
    </source>
</reference>
<gene>
    <name evidence="2" type="ordered locus">ROP_39950</name>
</gene>
<dbReference type="RefSeq" id="WP_012691179.1">
    <property type="nucleotide sequence ID" value="NC_012522.1"/>
</dbReference>
<sequence>MLLSQRVAVVVDYQNMHLTARGKFTPEGTPTHESLLHPLLLAQQILKARANAKGADTPPADIAKVEVYRGLPSNEHDSTSYRRSQAQRAEWTRDSRVEVTYRPLRYRYVHNILTPQEKGVDVLVALNFVQAVVSGEYDVVILAAHDTDLEPALEMALDTPQAQARKVAIETAGWYQCKRLQARGRRRMWHTFLGVNHYEASRDTKDYT</sequence>
<accession>C1B989</accession>
<dbReference type="Pfam" id="PF01936">
    <property type="entry name" value="NYN"/>
    <property type="match status" value="1"/>
</dbReference>
<dbReference type="STRING" id="632772.ROP_39950"/>
<evidence type="ECO:0000313" key="2">
    <source>
        <dbReference type="EMBL" id="BAH52242.1"/>
    </source>
</evidence>
<dbReference type="KEGG" id="rop:ROP_39950"/>
<dbReference type="AlphaFoldDB" id="C1B989"/>
<dbReference type="HOGENOM" id="CLU_1320084_0_0_11"/>
<dbReference type="EMBL" id="AP011115">
    <property type="protein sequence ID" value="BAH52242.1"/>
    <property type="molecule type" value="Genomic_DNA"/>
</dbReference>
<evidence type="ECO:0000259" key="1">
    <source>
        <dbReference type="Pfam" id="PF01936"/>
    </source>
</evidence>